<dbReference type="AlphaFoldDB" id="A0A381TJE8"/>
<dbReference type="InterPro" id="IPR046392">
    <property type="entry name" value="PRIMASE_T4"/>
</dbReference>
<organism evidence="1">
    <name type="scientific">marine metagenome</name>
    <dbReference type="NCBI Taxonomy" id="408172"/>
    <lineage>
        <taxon>unclassified sequences</taxon>
        <taxon>metagenomes</taxon>
        <taxon>ecological metagenomes</taxon>
    </lineage>
</organism>
<evidence type="ECO:0000313" key="1">
    <source>
        <dbReference type="EMBL" id="SVA15949.1"/>
    </source>
</evidence>
<accession>A0A381TJE8</accession>
<dbReference type="EMBL" id="UINC01004660">
    <property type="protein sequence ID" value="SVA15949.1"/>
    <property type="molecule type" value="Genomic_DNA"/>
</dbReference>
<gene>
    <name evidence="1" type="ORF">METZ01_LOCUS68803</name>
</gene>
<evidence type="ECO:0008006" key="2">
    <source>
        <dbReference type="Google" id="ProtNLM"/>
    </source>
</evidence>
<dbReference type="HAMAP" id="MF_04157">
    <property type="entry name" value="PRIMASE_T4"/>
    <property type="match status" value="1"/>
</dbReference>
<protein>
    <recommendedName>
        <fullName evidence="2">DNA primase</fullName>
    </recommendedName>
</protein>
<sequence>MSSYIDLKFIMMLSPRLDKFKKVRDNLFNFRCPYCGDSQKSQSKARGYFYRKKNDYFYRCHNCGKGTTFGKVLEYIDSQMYKEYIMERYKGDAPKTETPEFNFEAPKFKKIDPKLENLTPINKLNGGHPARQFVESRQLPEEFYSDLYLCPKFFKWSKIQSQQEHPRLVIPFRDESGEVFAAQGRAFGKESPKYLTIKFQDKPKIFGLDRVDFAKRYYVVEGPLDSMFLDNCLAVAGADFRYLPPGDTTIILDNEPRSREIIKQMERLIHQEHELVIWPTTITQKDINDMVLAGVEDIQTIIDNNTFSGLEAKMKLAAWKRI</sequence>
<dbReference type="SUPFAM" id="SSF56731">
    <property type="entry name" value="DNA primase core"/>
    <property type="match status" value="1"/>
</dbReference>
<proteinExistence type="inferred from homology"/>
<name>A0A381TJE8_9ZZZZ</name>
<reference evidence="1" key="1">
    <citation type="submission" date="2018-05" db="EMBL/GenBank/DDBJ databases">
        <authorList>
            <person name="Lanie J.A."/>
            <person name="Ng W.-L."/>
            <person name="Kazmierczak K.M."/>
            <person name="Andrzejewski T.M."/>
            <person name="Davidsen T.M."/>
            <person name="Wayne K.J."/>
            <person name="Tettelin H."/>
            <person name="Glass J.I."/>
            <person name="Rusch D."/>
            <person name="Podicherti R."/>
            <person name="Tsui H.-C.T."/>
            <person name="Winkler M.E."/>
        </authorList>
    </citation>
    <scope>NUCLEOTIDE SEQUENCE</scope>
</reference>